<gene>
    <name evidence="4" type="ORF">SAMN05428998_10199</name>
</gene>
<feature type="region of interest" description="Disordered" evidence="1">
    <location>
        <begin position="37"/>
        <end position="68"/>
    </location>
</feature>
<reference evidence="4 5" key="1">
    <citation type="submission" date="2017-04" db="EMBL/GenBank/DDBJ databases">
        <authorList>
            <person name="Afonso C.L."/>
            <person name="Miller P.J."/>
            <person name="Scott M.A."/>
            <person name="Spackman E."/>
            <person name="Goraichik I."/>
            <person name="Dimitrov K.M."/>
            <person name="Suarez D.L."/>
            <person name="Swayne D.E."/>
        </authorList>
    </citation>
    <scope>NUCLEOTIDE SEQUENCE [LARGE SCALE GENOMIC DNA]</scope>
    <source>
        <strain evidence="4 5">USBA 355</strain>
    </source>
</reference>
<dbReference type="InterPro" id="IPR007461">
    <property type="entry name" value="Ysc84_actin-binding"/>
</dbReference>
<dbReference type="InterPro" id="IPR051702">
    <property type="entry name" value="SH3_domain_YSC84-like"/>
</dbReference>
<keyword evidence="2" id="KW-0732">Signal</keyword>
<dbReference type="AlphaFoldDB" id="A0A1Y6B7L0"/>
<dbReference type="Proteomes" id="UP000192917">
    <property type="component" value="Unassembled WGS sequence"/>
</dbReference>
<evidence type="ECO:0000313" key="5">
    <source>
        <dbReference type="Proteomes" id="UP000192917"/>
    </source>
</evidence>
<dbReference type="PANTHER" id="PTHR15629">
    <property type="entry name" value="SH3YL1 PROTEIN"/>
    <property type="match status" value="1"/>
</dbReference>
<dbReference type="GO" id="GO:0035091">
    <property type="term" value="F:phosphatidylinositol binding"/>
    <property type="evidence" value="ECO:0007669"/>
    <property type="project" value="TreeGrafter"/>
</dbReference>
<protein>
    <submittedName>
        <fullName evidence="4">Las17-binding protein actin regulator</fullName>
    </submittedName>
</protein>
<feature type="signal peptide" evidence="2">
    <location>
        <begin position="1"/>
        <end position="24"/>
    </location>
</feature>
<dbReference type="PANTHER" id="PTHR15629:SF2">
    <property type="entry name" value="SH3 DOMAIN-CONTAINING YSC84-LIKE PROTEIN 1"/>
    <property type="match status" value="1"/>
</dbReference>
<accession>A0A1Y6B7L0</accession>
<feature type="domain" description="Ysc84 actin-binding" evidence="3">
    <location>
        <begin position="145"/>
        <end position="262"/>
    </location>
</feature>
<organism evidence="4 5">
    <name type="scientific">Tistlia consotensis USBA 355</name>
    <dbReference type="NCBI Taxonomy" id="560819"/>
    <lineage>
        <taxon>Bacteria</taxon>
        <taxon>Pseudomonadati</taxon>
        <taxon>Pseudomonadota</taxon>
        <taxon>Alphaproteobacteria</taxon>
        <taxon>Rhodospirillales</taxon>
        <taxon>Rhodovibrionaceae</taxon>
        <taxon>Tistlia</taxon>
    </lineage>
</organism>
<keyword evidence="5" id="KW-1185">Reference proteome</keyword>
<proteinExistence type="predicted"/>
<name>A0A1Y6B7L0_9PROT</name>
<evidence type="ECO:0000256" key="2">
    <source>
        <dbReference type="SAM" id="SignalP"/>
    </source>
</evidence>
<feature type="chain" id="PRO_5012215720" evidence="2">
    <location>
        <begin position="25"/>
        <end position="263"/>
    </location>
</feature>
<dbReference type="EMBL" id="FWZX01000001">
    <property type="protein sequence ID" value="SME88473.1"/>
    <property type="molecule type" value="Genomic_DNA"/>
</dbReference>
<evidence type="ECO:0000259" key="3">
    <source>
        <dbReference type="Pfam" id="PF04366"/>
    </source>
</evidence>
<sequence>MRKLPYLTTTALLAAGLLAAPAFAAGNDAHMNSGAGATGTAPAATSDMSGSAGMKATTDMKTGATKTGSDSVADAKSLIERATGVVHKMKADPKMAALLQRAKGVYVVPDYAKGALIAGAKGGEGVMLAHRDGKWSSPAFYDMGAITIGAQAGVSAGPIAMVLMDQKAVDSFKQQNNWSLDAGADLTVVDYSKMAEAAGGKGDIVMWSGAGGAFAGGDVGVSDISFDQDATQAYYGKAVTPSQLISGTAGVQQAQRLRAALSG</sequence>
<evidence type="ECO:0000256" key="1">
    <source>
        <dbReference type="SAM" id="MobiDB-lite"/>
    </source>
</evidence>
<dbReference type="RefSeq" id="WP_085120465.1">
    <property type="nucleotide sequence ID" value="NZ_FWZX01000001.1"/>
</dbReference>
<dbReference type="CDD" id="cd11524">
    <property type="entry name" value="SYLF"/>
    <property type="match status" value="1"/>
</dbReference>
<dbReference type="Pfam" id="PF04366">
    <property type="entry name" value="Ysc84"/>
    <property type="match status" value="1"/>
</dbReference>
<dbReference type="STRING" id="560819.SAMN05428998_10199"/>
<evidence type="ECO:0000313" key="4">
    <source>
        <dbReference type="EMBL" id="SME88473.1"/>
    </source>
</evidence>